<evidence type="ECO:0000256" key="1">
    <source>
        <dbReference type="ARBA" id="ARBA00004496"/>
    </source>
</evidence>
<evidence type="ECO:0000256" key="2">
    <source>
        <dbReference type="ARBA" id="ARBA00008748"/>
    </source>
</evidence>
<proteinExistence type="inferred from homology"/>
<evidence type="ECO:0000256" key="8">
    <source>
        <dbReference type="ARBA" id="ARBA00048596"/>
    </source>
</evidence>
<dbReference type="PANTHER" id="PTHR21060:SF3">
    <property type="entry name" value="BUTYRATE KINASE 2-RELATED"/>
    <property type="match status" value="1"/>
</dbReference>
<dbReference type="NCBIfam" id="NF002834">
    <property type="entry name" value="PRK03011.1-5"/>
    <property type="match status" value="1"/>
</dbReference>
<dbReference type="AlphaFoldDB" id="A0A3E2NEH4"/>
<organism evidence="11 12">
    <name type="scientific">Lacrimispora amygdalina</name>
    <dbReference type="NCBI Taxonomy" id="253257"/>
    <lineage>
        <taxon>Bacteria</taxon>
        <taxon>Bacillati</taxon>
        <taxon>Bacillota</taxon>
        <taxon>Clostridia</taxon>
        <taxon>Lachnospirales</taxon>
        <taxon>Lachnospiraceae</taxon>
        <taxon>Lacrimispora</taxon>
    </lineage>
</organism>
<dbReference type="CDD" id="cd24011">
    <property type="entry name" value="ASKHA_NBD_BK"/>
    <property type="match status" value="1"/>
</dbReference>
<dbReference type="GO" id="GO:0006083">
    <property type="term" value="P:acetate metabolic process"/>
    <property type="evidence" value="ECO:0007669"/>
    <property type="project" value="TreeGrafter"/>
</dbReference>
<keyword evidence="6 9" id="KW-0418">Kinase</keyword>
<dbReference type="InterPro" id="IPR043129">
    <property type="entry name" value="ATPase_NBD"/>
</dbReference>
<evidence type="ECO:0000313" key="11">
    <source>
        <dbReference type="EMBL" id="RFZ79412.1"/>
    </source>
</evidence>
<dbReference type="NCBIfam" id="TIGR02707">
    <property type="entry name" value="butyr_kinase"/>
    <property type="match status" value="1"/>
</dbReference>
<dbReference type="Proteomes" id="UP000260680">
    <property type="component" value="Unassembled WGS sequence"/>
</dbReference>
<dbReference type="EC" id="2.7.2.7" evidence="9"/>
<name>A0A3E2NEH4_9FIRM</name>
<dbReference type="SUPFAM" id="SSF53067">
    <property type="entry name" value="Actin-like ATPase domain"/>
    <property type="match status" value="2"/>
</dbReference>
<evidence type="ECO:0000256" key="6">
    <source>
        <dbReference type="ARBA" id="ARBA00022777"/>
    </source>
</evidence>
<evidence type="ECO:0000256" key="7">
    <source>
        <dbReference type="ARBA" id="ARBA00022840"/>
    </source>
</evidence>
<dbReference type="InterPro" id="IPR000890">
    <property type="entry name" value="Aliphatic_acid_kin_short-chain"/>
</dbReference>
<evidence type="ECO:0000256" key="3">
    <source>
        <dbReference type="ARBA" id="ARBA00022490"/>
    </source>
</evidence>
<dbReference type="GO" id="GO:0008776">
    <property type="term" value="F:acetate kinase activity"/>
    <property type="evidence" value="ECO:0007669"/>
    <property type="project" value="TreeGrafter"/>
</dbReference>
<dbReference type="PIRSF" id="PIRSF036458">
    <property type="entry name" value="Butyrate_kin"/>
    <property type="match status" value="1"/>
</dbReference>
<dbReference type="GO" id="GO:0005737">
    <property type="term" value="C:cytoplasm"/>
    <property type="evidence" value="ECO:0007669"/>
    <property type="project" value="UniProtKB-SubCell"/>
</dbReference>
<dbReference type="PANTHER" id="PTHR21060">
    <property type="entry name" value="ACETATE KINASE"/>
    <property type="match status" value="1"/>
</dbReference>
<keyword evidence="4 9" id="KW-0808">Transferase</keyword>
<gene>
    <name evidence="9 11" type="primary">buk</name>
    <name evidence="11" type="ORF">DS742_08430</name>
</gene>
<evidence type="ECO:0000256" key="10">
    <source>
        <dbReference type="RuleBase" id="RU003835"/>
    </source>
</evidence>
<dbReference type="RefSeq" id="WP_117416554.1">
    <property type="nucleotide sequence ID" value="NZ_QOHO01000024.1"/>
</dbReference>
<evidence type="ECO:0000256" key="4">
    <source>
        <dbReference type="ARBA" id="ARBA00022679"/>
    </source>
</evidence>
<protein>
    <recommendedName>
        <fullName evidence="9">Probable butyrate kinase</fullName>
        <shortName evidence="9">BK</shortName>
        <ecNumber evidence="9">2.7.2.7</ecNumber>
    </recommendedName>
    <alternativeName>
        <fullName evidence="9">Branched-chain carboxylic acid kinase</fullName>
    </alternativeName>
</protein>
<keyword evidence="3 9" id="KW-0963">Cytoplasm</keyword>
<dbReference type="GO" id="GO:0005524">
    <property type="term" value="F:ATP binding"/>
    <property type="evidence" value="ECO:0007669"/>
    <property type="project" value="UniProtKB-KW"/>
</dbReference>
<dbReference type="PRINTS" id="PR00471">
    <property type="entry name" value="ACETATEKNASE"/>
</dbReference>
<dbReference type="HAMAP" id="MF_00542">
    <property type="entry name" value="Butyrate_kinase"/>
    <property type="match status" value="1"/>
</dbReference>
<comment type="catalytic activity">
    <reaction evidence="8 9">
        <text>butanoate + ATP = butanoyl phosphate + ADP</text>
        <dbReference type="Rhea" id="RHEA:13585"/>
        <dbReference type="ChEBI" id="CHEBI:17968"/>
        <dbReference type="ChEBI" id="CHEBI:30616"/>
        <dbReference type="ChEBI" id="CHEBI:58079"/>
        <dbReference type="ChEBI" id="CHEBI:456216"/>
        <dbReference type="EC" id="2.7.2.7"/>
    </reaction>
</comment>
<reference evidence="11 12" key="1">
    <citation type="submission" date="2018-07" db="EMBL/GenBank/DDBJ databases">
        <title>New species, Clostridium PI-S10-A1B.</title>
        <authorList>
            <person name="Krishna G."/>
            <person name="Summeta K."/>
            <person name="Shikha S."/>
            <person name="Prabhu P.B."/>
            <person name="Suresh K."/>
        </authorList>
    </citation>
    <scope>NUCLEOTIDE SEQUENCE [LARGE SCALE GENOMIC DNA]</scope>
    <source>
        <strain evidence="11 12">PI-S10-A1B</strain>
    </source>
</reference>
<dbReference type="InterPro" id="IPR023865">
    <property type="entry name" value="Aliphatic_acid_kinase_CS"/>
</dbReference>
<evidence type="ECO:0000256" key="5">
    <source>
        <dbReference type="ARBA" id="ARBA00022741"/>
    </source>
</evidence>
<comment type="caution">
    <text evidence="11">The sequence shown here is derived from an EMBL/GenBank/DDBJ whole genome shotgun (WGS) entry which is preliminary data.</text>
</comment>
<sequence>MSNYKIFTINPGSTSTKIALFEGEREIFSRNVSHDAKTLAAFPAISGQFSYRRDMIVKLLEENGISLSGVDAVVGRGGGLLSMEGGTYEIDDLVLKHSQTGANGVQHPAMLGPRLAREFADLYHAKAYVVNPPDVDELQDLARMTGIKGVYRVIHLHALNLKEVAIRHSALLGKTYEDCRFIVCHIGGGISVSAHRAGRMIDGFDIVGGEGPMAPTRCGSIAVADLLRHCEGKTLQEVKLLCTEKGGFVSHTGSSDALELSQKAQDGDPYAKLLWDTMIYQIAKAIGSMAAVLHGKIDGILLGGGMVHNKNLVNQITEACGWIAAITPYPGEFEMEAMAAGAVRVLNQTEAVKRYQGVCRFQGFDFDKERNQFH</sequence>
<comment type="subcellular location">
    <subcellularLocation>
        <location evidence="1 9">Cytoplasm</location>
    </subcellularLocation>
</comment>
<keyword evidence="5 9" id="KW-0547">Nucleotide-binding</keyword>
<dbReference type="GO" id="GO:0047761">
    <property type="term" value="F:butyrate kinase activity"/>
    <property type="evidence" value="ECO:0007669"/>
    <property type="project" value="UniProtKB-UniRule"/>
</dbReference>
<dbReference type="InterPro" id="IPR011245">
    <property type="entry name" value="Butyrate_kin"/>
</dbReference>
<accession>A0A3E2NEH4</accession>
<evidence type="ECO:0000313" key="12">
    <source>
        <dbReference type="Proteomes" id="UP000260680"/>
    </source>
</evidence>
<dbReference type="Pfam" id="PF00871">
    <property type="entry name" value="Acetate_kinase"/>
    <property type="match status" value="1"/>
</dbReference>
<dbReference type="Gene3D" id="3.30.420.40">
    <property type="match status" value="2"/>
</dbReference>
<keyword evidence="7 9" id="KW-0067">ATP-binding</keyword>
<evidence type="ECO:0000256" key="9">
    <source>
        <dbReference type="HAMAP-Rule" id="MF_00542"/>
    </source>
</evidence>
<dbReference type="EMBL" id="QOHO01000024">
    <property type="protein sequence ID" value="RFZ79412.1"/>
    <property type="molecule type" value="Genomic_DNA"/>
</dbReference>
<comment type="similarity">
    <text evidence="2 9 10">Belongs to the acetokinase family.</text>
</comment>
<dbReference type="PROSITE" id="PS01076">
    <property type="entry name" value="ACETATE_KINASE_2"/>
    <property type="match status" value="1"/>
</dbReference>
<dbReference type="OrthoDB" id="9771859at2"/>